<dbReference type="Proteomes" id="UP000654482">
    <property type="component" value="Unassembled WGS sequence"/>
</dbReference>
<evidence type="ECO:0000313" key="1">
    <source>
        <dbReference type="EMBL" id="MBE9117748.1"/>
    </source>
</evidence>
<dbReference type="Pfam" id="PF07924">
    <property type="entry name" value="NuiA"/>
    <property type="match status" value="1"/>
</dbReference>
<keyword evidence="2" id="KW-1185">Reference proteome</keyword>
<dbReference type="InterPro" id="IPR036587">
    <property type="entry name" value="NucleaseA_inhib-like_sf"/>
</dbReference>
<comment type="caution">
    <text evidence="1">The sequence shown here is derived from an EMBL/GenBank/DDBJ whole genome shotgun (WGS) entry which is preliminary data.</text>
</comment>
<organism evidence="1 2">
    <name type="scientific">Lusitaniella coriacea LEGE 07157</name>
    <dbReference type="NCBI Taxonomy" id="945747"/>
    <lineage>
        <taxon>Bacteria</taxon>
        <taxon>Bacillati</taxon>
        <taxon>Cyanobacteriota</taxon>
        <taxon>Cyanophyceae</taxon>
        <taxon>Spirulinales</taxon>
        <taxon>Lusitaniellaceae</taxon>
        <taxon>Lusitaniella</taxon>
    </lineage>
</organism>
<dbReference type="RefSeq" id="WP_194030831.1">
    <property type="nucleotide sequence ID" value="NZ_JADEWZ010000029.1"/>
</dbReference>
<gene>
    <name evidence="1" type="ORF">IQ249_17765</name>
</gene>
<protein>
    <submittedName>
        <fullName evidence="1">Uncharacterized protein</fullName>
    </submittedName>
</protein>
<reference evidence="1" key="1">
    <citation type="submission" date="2020-10" db="EMBL/GenBank/DDBJ databases">
        <authorList>
            <person name="Castelo-Branco R."/>
            <person name="Eusebio N."/>
            <person name="Adriana R."/>
            <person name="Vieira A."/>
            <person name="Brugerolle De Fraissinette N."/>
            <person name="Rezende De Castro R."/>
            <person name="Schneider M.P."/>
            <person name="Vasconcelos V."/>
            <person name="Leao P.N."/>
        </authorList>
    </citation>
    <scope>NUCLEOTIDE SEQUENCE</scope>
    <source>
        <strain evidence="1">LEGE 07157</strain>
    </source>
</reference>
<dbReference type="AlphaFoldDB" id="A0A8J7IW41"/>
<proteinExistence type="predicted"/>
<name>A0A8J7IW41_9CYAN</name>
<sequence>MDNEAEFQEILNNVDTLSTKDKTKLIERVAIKLKQELTAQNLVPRKSLKNLWKNCNTCDGLMLSAKNLNRIANLESDNTRLFQEIEAATEDLLFYSENEYSSETFTWEVNKQGDFNLANFLLDDAFIRTISEEEFLNLIQPANIYISGHTDKELESKKASPEQLELFQKIQDNQTQFLDLLKSQAQTVEIFRFEIWDDHDRIVYEACDFVIAQLNNSNWLGFIPCVEILWIPDEMIPLSEQKNIKPETLELQRQVLETLKNSKLPMIQCYSTTMDREFTVEVDESKNALITRLLHNSGFAIATIWQKFSDYYNNCNDETEEVRYQNLDCLLESNLKNIKEYVIGSGAVYYVYVIGEAKTGDYLGVSTIAIHT</sequence>
<accession>A0A8J7IW41</accession>
<dbReference type="InterPro" id="IPR012489">
    <property type="entry name" value="NucleaseA_inhib-like"/>
</dbReference>
<dbReference type="Gene3D" id="3.40.1460.10">
    <property type="entry name" value="Nuclease A inhibitor-like"/>
    <property type="match status" value="2"/>
</dbReference>
<dbReference type="SUPFAM" id="SSF82602">
    <property type="entry name" value="Nuclease A inhibitor (NuiA)"/>
    <property type="match status" value="2"/>
</dbReference>
<dbReference type="EMBL" id="JADEWZ010000029">
    <property type="protein sequence ID" value="MBE9117748.1"/>
    <property type="molecule type" value="Genomic_DNA"/>
</dbReference>
<evidence type="ECO:0000313" key="2">
    <source>
        <dbReference type="Proteomes" id="UP000654482"/>
    </source>
</evidence>